<feature type="signal peptide" evidence="1">
    <location>
        <begin position="1"/>
        <end position="19"/>
    </location>
</feature>
<feature type="chain" id="PRO_5041408792" description="DUF7580 domain-containing protein" evidence="1">
    <location>
        <begin position="20"/>
        <end position="569"/>
    </location>
</feature>
<dbReference type="Pfam" id="PF24476">
    <property type="entry name" value="DUF7580"/>
    <property type="match status" value="1"/>
</dbReference>
<dbReference type="InterPro" id="IPR056002">
    <property type="entry name" value="DUF7580"/>
</dbReference>
<accession>A0AA39YQS1</accession>
<dbReference type="PANTHER" id="PTHR35186:SF4">
    <property type="entry name" value="PRION-INHIBITION AND PROPAGATION HELO DOMAIN-CONTAINING PROTEIN"/>
    <property type="match status" value="1"/>
</dbReference>
<dbReference type="PANTHER" id="PTHR35186">
    <property type="entry name" value="ANK_REP_REGION DOMAIN-CONTAINING PROTEIN"/>
    <property type="match status" value="1"/>
</dbReference>
<evidence type="ECO:0000313" key="3">
    <source>
        <dbReference type="EMBL" id="KAK0656928.1"/>
    </source>
</evidence>
<evidence type="ECO:0000256" key="1">
    <source>
        <dbReference type="SAM" id="SignalP"/>
    </source>
</evidence>
<dbReference type="Proteomes" id="UP001174936">
    <property type="component" value="Unassembled WGS sequence"/>
</dbReference>
<organism evidence="3 4">
    <name type="scientific">Cercophora newfieldiana</name>
    <dbReference type="NCBI Taxonomy" id="92897"/>
    <lineage>
        <taxon>Eukaryota</taxon>
        <taxon>Fungi</taxon>
        <taxon>Dikarya</taxon>
        <taxon>Ascomycota</taxon>
        <taxon>Pezizomycotina</taxon>
        <taxon>Sordariomycetes</taxon>
        <taxon>Sordariomycetidae</taxon>
        <taxon>Sordariales</taxon>
        <taxon>Lasiosphaeriaceae</taxon>
        <taxon>Cercophora</taxon>
    </lineage>
</organism>
<name>A0AA39YQS1_9PEZI</name>
<keyword evidence="1" id="KW-0732">Signal</keyword>
<sequence>MSGFEAAGVVLGALPILFAAVDFSKKNIGRGAIFFRKRRHVEKLALGLLSQRQHLFEIIRSILVGSGCEDLSRLESDPVGYLGDDTVQNQVLDYLGDENYATLGGLILHCQDIIKQVAISMANLVPSIQGPTDDLMRIIQENRRAKSKQLDFIPRVKLMFGADEYRNITKDLDDTTNSLFRLTSLISSNRQAGGLNPSRQALSIAKTLRRANQSAFNLYAAISQAWNGDCHQGHETRLFLEDRIVDKPMSRRAANVPLCFPLIFATKPLEKKPVWLEAVVRVLHEDEDRQDQHQEQSTRNPFRPQPERGVAFIITGAEPAPPKPQIIPVENICAIIPSRHISFVLTKQPKIGLMTLDSSVPGTSVAPSRTSLKEILSATRKITMSLQLRMLLALRLASNLLQLFQTRWLPRAFSDEQVFFPLTRIRPTAGQPASLQIDFSRPFISAPFPQDGTKPQPTPQPPQAGPKSALLELGILLLEIWHEETLEAHFSLSTQPGDFYERLAWAHKWLDEMSNPPPELYDRAASHCIRGMIGGEARLGQWEHSELWNAICGDVIVPLLKNCNIWRRE</sequence>
<keyword evidence="4" id="KW-1185">Reference proteome</keyword>
<protein>
    <recommendedName>
        <fullName evidence="2">DUF7580 domain-containing protein</fullName>
    </recommendedName>
</protein>
<comment type="caution">
    <text evidence="3">The sequence shown here is derived from an EMBL/GenBank/DDBJ whole genome shotgun (WGS) entry which is preliminary data.</text>
</comment>
<evidence type="ECO:0000259" key="2">
    <source>
        <dbReference type="Pfam" id="PF24476"/>
    </source>
</evidence>
<reference evidence="3" key="1">
    <citation type="submission" date="2023-06" db="EMBL/GenBank/DDBJ databases">
        <title>Genome-scale phylogeny and comparative genomics of the fungal order Sordariales.</title>
        <authorList>
            <consortium name="Lawrence Berkeley National Laboratory"/>
            <person name="Hensen N."/>
            <person name="Bonometti L."/>
            <person name="Westerberg I."/>
            <person name="Brannstrom I.O."/>
            <person name="Guillou S."/>
            <person name="Cros-Aarteil S."/>
            <person name="Calhoun S."/>
            <person name="Haridas S."/>
            <person name="Kuo A."/>
            <person name="Mondo S."/>
            <person name="Pangilinan J."/>
            <person name="Riley R."/>
            <person name="Labutti K."/>
            <person name="Andreopoulos B."/>
            <person name="Lipzen A."/>
            <person name="Chen C."/>
            <person name="Yanf M."/>
            <person name="Daum C."/>
            <person name="Ng V."/>
            <person name="Clum A."/>
            <person name="Steindorff A."/>
            <person name="Ohm R."/>
            <person name="Martin F."/>
            <person name="Silar P."/>
            <person name="Natvig D."/>
            <person name="Lalanne C."/>
            <person name="Gautier V."/>
            <person name="Ament-Velasquez S.L."/>
            <person name="Kruys A."/>
            <person name="Hutchinson M.I."/>
            <person name="Powell A.J."/>
            <person name="Barry K."/>
            <person name="Miller A.N."/>
            <person name="Grigoriev I.V."/>
            <person name="Debuchy R."/>
            <person name="Gladieux P."/>
            <person name="Thoren M.H."/>
            <person name="Johannesson H."/>
        </authorList>
    </citation>
    <scope>NUCLEOTIDE SEQUENCE</scope>
    <source>
        <strain evidence="3">SMH2532-1</strain>
    </source>
</reference>
<evidence type="ECO:0000313" key="4">
    <source>
        <dbReference type="Proteomes" id="UP001174936"/>
    </source>
</evidence>
<proteinExistence type="predicted"/>
<dbReference type="AlphaFoldDB" id="A0AA39YQS1"/>
<dbReference type="EMBL" id="JAULSV010000001">
    <property type="protein sequence ID" value="KAK0656928.1"/>
    <property type="molecule type" value="Genomic_DNA"/>
</dbReference>
<feature type="domain" description="DUF7580" evidence="2">
    <location>
        <begin position="209"/>
        <end position="564"/>
    </location>
</feature>
<gene>
    <name evidence="3" type="ORF">B0T16DRAFT_400548</name>
</gene>